<dbReference type="Pfam" id="PF13737">
    <property type="entry name" value="DDE_Tnp_1_5"/>
    <property type="match status" value="1"/>
</dbReference>
<dbReference type="Proteomes" id="UP000189021">
    <property type="component" value="Unassembled WGS sequence"/>
</dbReference>
<protein>
    <recommendedName>
        <fullName evidence="1">Transposase DDE domain-containing protein</fullName>
    </recommendedName>
</protein>
<dbReference type="InterPro" id="IPR025668">
    <property type="entry name" value="Tnp_DDE_dom"/>
</dbReference>
<evidence type="ECO:0000259" key="1">
    <source>
        <dbReference type="Pfam" id="PF13737"/>
    </source>
</evidence>
<gene>
    <name evidence="2" type="ORF">BZG00_10850</name>
</gene>
<evidence type="ECO:0000313" key="3">
    <source>
        <dbReference type="Proteomes" id="UP000189021"/>
    </source>
</evidence>
<dbReference type="EMBL" id="MUEK01000010">
    <property type="protein sequence ID" value="OOE39129.1"/>
    <property type="molecule type" value="Genomic_DNA"/>
</dbReference>
<comment type="caution">
    <text evidence="2">The sequence shown here is derived from an EMBL/GenBank/DDBJ whole genome shotgun (WGS) entry which is preliminary data.</text>
</comment>
<name>A0AB36JU17_9GAMM</name>
<sequence length="102" mass="11531">MSYLGDSISLKQIDRAAIQGWHCNTHHGKRVRGFTFTDGAIETALTVKGIFKLPFRALQGFLDSIFGRMDVLLKSLSSSCISKQEKTVEVNHCLERSKHMYK</sequence>
<proteinExistence type="predicted"/>
<dbReference type="AlphaFoldDB" id="A0AB36JU17"/>
<dbReference type="RefSeq" id="WP_158014707.1">
    <property type="nucleotide sequence ID" value="NZ_MUEK01000010.1"/>
</dbReference>
<accession>A0AB36JU17</accession>
<reference evidence="2 3" key="1">
    <citation type="journal article" date="2017" name="Genome Announc.">
        <title>Draft Genome Sequences of Salinivibrio proteolyticus, Salinivibrio sharmensis, Salinivibrio siamensis, Salinivibrio costicola subsp. alcaliphilus, Salinivibrio costicola subsp. vallismortis, and 29 New Isolates Belonging to the Genus Salinivibrio.</title>
        <authorList>
            <person name="Lopez-Hermoso C."/>
            <person name="de la Haba R.R."/>
            <person name="Sanchez-Porro C."/>
            <person name="Bayliss S.C."/>
            <person name="Feil E.J."/>
            <person name="Ventosa A."/>
        </authorList>
    </citation>
    <scope>NUCLEOTIDE SEQUENCE [LARGE SCALE GENOMIC DNA]</scope>
    <source>
        <strain evidence="2 3">AL184</strain>
    </source>
</reference>
<organism evidence="2 3">
    <name type="scientific">Salinivibrio kushneri</name>
    <dbReference type="NCBI Taxonomy" id="1908198"/>
    <lineage>
        <taxon>Bacteria</taxon>
        <taxon>Pseudomonadati</taxon>
        <taxon>Pseudomonadota</taxon>
        <taxon>Gammaproteobacteria</taxon>
        <taxon>Vibrionales</taxon>
        <taxon>Vibrionaceae</taxon>
        <taxon>Salinivibrio</taxon>
    </lineage>
</organism>
<feature type="domain" description="Transposase DDE" evidence="1">
    <location>
        <begin position="13"/>
        <end position="97"/>
    </location>
</feature>
<keyword evidence="3" id="KW-1185">Reference proteome</keyword>
<evidence type="ECO:0000313" key="2">
    <source>
        <dbReference type="EMBL" id="OOE39129.1"/>
    </source>
</evidence>